<feature type="signal peptide" evidence="2">
    <location>
        <begin position="1"/>
        <end position="17"/>
    </location>
</feature>
<dbReference type="Proteomes" id="UP001215280">
    <property type="component" value="Unassembled WGS sequence"/>
</dbReference>
<feature type="region of interest" description="Disordered" evidence="1">
    <location>
        <begin position="45"/>
        <end position="104"/>
    </location>
</feature>
<proteinExistence type="predicted"/>
<evidence type="ECO:0000313" key="4">
    <source>
        <dbReference type="Proteomes" id="UP001215280"/>
    </source>
</evidence>
<feature type="compositionally biased region" description="Low complexity" evidence="1">
    <location>
        <begin position="83"/>
        <end position="99"/>
    </location>
</feature>
<feature type="compositionally biased region" description="Basic residues" evidence="1">
    <location>
        <begin position="141"/>
        <end position="154"/>
    </location>
</feature>
<accession>A0AAD7NTW8</accession>
<sequence>MILVLVCISSLAPAVHSILATWADSASEGCGGNIRSDDACYPGSTKHPDDFNGGFQGNLKPHRTRKISPGRSGVVSDDEDNHPSLSHGPSSRPRGGSTSDDYSSEHETYCLSISYGAPSHLRGGQTSDDDSSSAAESDAPKRKRKGTSILKPRKQPSSSNSKGKAKATDTGSDSEQGIRVTAESEKWRTVTASPIKSS</sequence>
<feature type="chain" id="PRO_5042031397" evidence="2">
    <location>
        <begin position="18"/>
        <end position="198"/>
    </location>
</feature>
<organism evidence="3 4">
    <name type="scientific">Mycena maculata</name>
    <dbReference type="NCBI Taxonomy" id="230809"/>
    <lineage>
        <taxon>Eukaryota</taxon>
        <taxon>Fungi</taxon>
        <taxon>Dikarya</taxon>
        <taxon>Basidiomycota</taxon>
        <taxon>Agaricomycotina</taxon>
        <taxon>Agaricomycetes</taxon>
        <taxon>Agaricomycetidae</taxon>
        <taxon>Agaricales</taxon>
        <taxon>Marasmiineae</taxon>
        <taxon>Mycenaceae</taxon>
        <taxon>Mycena</taxon>
    </lineage>
</organism>
<reference evidence="3" key="1">
    <citation type="submission" date="2023-03" db="EMBL/GenBank/DDBJ databases">
        <title>Massive genome expansion in bonnet fungi (Mycena s.s.) driven by repeated elements and novel gene families across ecological guilds.</title>
        <authorList>
            <consortium name="Lawrence Berkeley National Laboratory"/>
            <person name="Harder C.B."/>
            <person name="Miyauchi S."/>
            <person name="Viragh M."/>
            <person name="Kuo A."/>
            <person name="Thoen E."/>
            <person name="Andreopoulos B."/>
            <person name="Lu D."/>
            <person name="Skrede I."/>
            <person name="Drula E."/>
            <person name="Henrissat B."/>
            <person name="Morin E."/>
            <person name="Kohler A."/>
            <person name="Barry K."/>
            <person name="LaButti K."/>
            <person name="Morin E."/>
            <person name="Salamov A."/>
            <person name="Lipzen A."/>
            <person name="Mereny Z."/>
            <person name="Hegedus B."/>
            <person name="Baldrian P."/>
            <person name="Stursova M."/>
            <person name="Weitz H."/>
            <person name="Taylor A."/>
            <person name="Grigoriev I.V."/>
            <person name="Nagy L.G."/>
            <person name="Martin F."/>
            <person name="Kauserud H."/>
        </authorList>
    </citation>
    <scope>NUCLEOTIDE SEQUENCE</scope>
    <source>
        <strain evidence="3">CBHHK188m</strain>
    </source>
</reference>
<gene>
    <name evidence="3" type="ORF">DFH07DRAFT_937076</name>
</gene>
<keyword evidence="2" id="KW-0732">Signal</keyword>
<keyword evidence="4" id="KW-1185">Reference proteome</keyword>
<dbReference type="EMBL" id="JARJLG010000014">
    <property type="protein sequence ID" value="KAJ7775718.1"/>
    <property type="molecule type" value="Genomic_DNA"/>
</dbReference>
<feature type="region of interest" description="Disordered" evidence="1">
    <location>
        <begin position="116"/>
        <end position="198"/>
    </location>
</feature>
<name>A0AAD7NTW8_9AGAR</name>
<comment type="caution">
    <text evidence="3">The sequence shown here is derived from an EMBL/GenBank/DDBJ whole genome shotgun (WGS) entry which is preliminary data.</text>
</comment>
<evidence type="ECO:0000256" key="1">
    <source>
        <dbReference type="SAM" id="MobiDB-lite"/>
    </source>
</evidence>
<evidence type="ECO:0000256" key="2">
    <source>
        <dbReference type="SAM" id="SignalP"/>
    </source>
</evidence>
<protein>
    <submittedName>
        <fullName evidence="3">Uncharacterized protein</fullName>
    </submittedName>
</protein>
<evidence type="ECO:0000313" key="3">
    <source>
        <dbReference type="EMBL" id="KAJ7775718.1"/>
    </source>
</evidence>
<dbReference type="AlphaFoldDB" id="A0AAD7NTW8"/>